<evidence type="ECO:0000256" key="5">
    <source>
        <dbReference type="ARBA" id="ARBA00013063"/>
    </source>
</evidence>
<evidence type="ECO:0000256" key="6">
    <source>
        <dbReference type="ARBA" id="ARBA00023239"/>
    </source>
</evidence>
<dbReference type="NCBIfam" id="TIGR01182">
    <property type="entry name" value="eda"/>
    <property type="match status" value="1"/>
</dbReference>
<keyword evidence="6" id="KW-0456">Lyase</keyword>
<evidence type="ECO:0000256" key="4">
    <source>
        <dbReference type="ARBA" id="ARBA00011233"/>
    </source>
</evidence>
<organism evidence="8">
    <name type="scientific">freshwater metagenome</name>
    <dbReference type="NCBI Taxonomy" id="449393"/>
    <lineage>
        <taxon>unclassified sequences</taxon>
        <taxon>metagenomes</taxon>
        <taxon>ecological metagenomes</taxon>
    </lineage>
</organism>
<dbReference type="PROSITE" id="PS00159">
    <property type="entry name" value="ALDOLASE_KDPG_KHG_1"/>
    <property type="match status" value="1"/>
</dbReference>
<evidence type="ECO:0000313" key="8">
    <source>
        <dbReference type="EMBL" id="KGA13363.1"/>
    </source>
</evidence>
<evidence type="ECO:0000256" key="2">
    <source>
        <dbReference type="ARBA" id="ARBA00004736"/>
    </source>
</evidence>
<reference evidence="8" key="1">
    <citation type="submission" date="2014-06" db="EMBL/GenBank/DDBJ databases">
        <title>Key roles for freshwater Actinobacteria revealed by deep metagenomic sequencing.</title>
        <authorList>
            <person name="Ghai R."/>
            <person name="Mizuno C.M."/>
            <person name="Picazo A."/>
            <person name="Camacho A."/>
            <person name="Rodriguez-Valera F."/>
        </authorList>
    </citation>
    <scope>NUCLEOTIDE SEQUENCE</scope>
</reference>
<name>A0A094S654_9ZZZZ</name>
<accession>A0A094S654</accession>
<evidence type="ECO:0000256" key="3">
    <source>
        <dbReference type="ARBA" id="ARBA00006906"/>
    </source>
</evidence>
<dbReference type="AlphaFoldDB" id="A0A094S654"/>
<dbReference type="PANTHER" id="PTHR30246:SF1">
    <property type="entry name" value="2-DEHYDRO-3-DEOXY-6-PHOSPHOGALACTONATE ALDOLASE-RELATED"/>
    <property type="match status" value="1"/>
</dbReference>
<dbReference type="InterPro" id="IPR031337">
    <property type="entry name" value="KDPG/KHG_AS_1"/>
</dbReference>
<comment type="subunit">
    <text evidence="4">Homotrimer.</text>
</comment>
<dbReference type="InterPro" id="IPR013785">
    <property type="entry name" value="Aldolase_TIM"/>
</dbReference>
<comment type="pathway">
    <text evidence="2">Carbohydrate acid metabolism; 2-dehydro-3-deoxy-D-gluconate degradation; D-glyceraldehyde 3-phosphate and pyruvate from 2-dehydro-3-deoxy-D-gluconate: step 2/2.</text>
</comment>
<dbReference type="Gene3D" id="3.20.20.70">
    <property type="entry name" value="Aldolase class I"/>
    <property type="match status" value="1"/>
</dbReference>
<comment type="caution">
    <text evidence="8">The sequence shown here is derived from an EMBL/GenBank/DDBJ whole genome shotgun (WGS) entry which is preliminary data.</text>
</comment>
<dbReference type="Pfam" id="PF01081">
    <property type="entry name" value="Aldolase"/>
    <property type="match status" value="1"/>
</dbReference>
<dbReference type="SUPFAM" id="SSF51569">
    <property type="entry name" value="Aldolase"/>
    <property type="match status" value="1"/>
</dbReference>
<dbReference type="EC" id="4.1.2.14" evidence="5"/>
<gene>
    <name evidence="8" type="ORF">GM51_19975</name>
</gene>
<evidence type="ECO:0000256" key="1">
    <source>
        <dbReference type="ARBA" id="ARBA00000654"/>
    </source>
</evidence>
<dbReference type="PANTHER" id="PTHR30246">
    <property type="entry name" value="2-KETO-3-DEOXY-6-PHOSPHOGLUCONATE ALDOLASE"/>
    <property type="match status" value="1"/>
</dbReference>
<dbReference type="GO" id="GO:0008675">
    <property type="term" value="F:2-dehydro-3-deoxy-phosphogluconate aldolase activity"/>
    <property type="evidence" value="ECO:0007669"/>
    <property type="project" value="UniProtKB-EC"/>
</dbReference>
<comment type="similarity">
    <text evidence="3">Belongs to the KHG/KDPG aldolase family.</text>
</comment>
<keyword evidence="7" id="KW-0119">Carbohydrate metabolism</keyword>
<comment type="catalytic activity">
    <reaction evidence="1">
        <text>2-dehydro-3-deoxy-6-phospho-D-gluconate = D-glyceraldehyde 3-phosphate + pyruvate</text>
        <dbReference type="Rhea" id="RHEA:17089"/>
        <dbReference type="ChEBI" id="CHEBI:15361"/>
        <dbReference type="ChEBI" id="CHEBI:57569"/>
        <dbReference type="ChEBI" id="CHEBI:59776"/>
        <dbReference type="EC" id="4.1.2.14"/>
    </reaction>
</comment>
<evidence type="ECO:0000256" key="7">
    <source>
        <dbReference type="ARBA" id="ARBA00023277"/>
    </source>
</evidence>
<sequence>MSSSYEIESIKSRVIPVLVIEDASWSIDLASTLVESGLPVVEVTLRTKASWDAIESMRKVSGLTLGVGSVSKSSDLVRAKELKVDFAVSAGIRSELVEKSFELGIPYIPGVSTPSEILSGISHGLTTLKWFPAEAMGGITALKAISAPFPNLRFIPTGGITAENGRNYLMEHFVRSIGGSWMFPKEALAAKDLASISKLAREASLL</sequence>
<proteinExistence type="inferred from homology"/>
<dbReference type="InterPro" id="IPR000887">
    <property type="entry name" value="Aldlse_KDPG_KHG"/>
</dbReference>
<dbReference type="CDD" id="cd00452">
    <property type="entry name" value="KDPG_aldolase"/>
    <property type="match status" value="1"/>
</dbReference>
<dbReference type="EMBL" id="JNSL01000190">
    <property type="protein sequence ID" value="KGA13363.1"/>
    <property type="molecule type" value="Genomic_DNA"/>
</dbReference>
<protein>
    <recommendedName>
        <fullName evidence="5">2-dehydro-3-deoxy-phosphogluconate aldolase</fullName>
        <ecNumber evidence="5">4.1.2.14</ecNumber>
    </recommendedName>
</protein>